<keyword evidence="7 12" id="KW-0573">Peptidoglycan synthesis</keyword>
<keyword evidence="9 12" id="KW-0961">Cell wall biogenesis/degradation</keyword>
<feature type="modified residue" description="2-(S-cysteinyl)pyruvic acid O-phosphothioketal" evidence="12">
    <location>
        <position position="116"/>
    </location>
</feature>
<evidence type="ECO:0000256" key="10">
    <source>
        <dbReference type="ARBA" id="ARBA00038367"/>
    </source>
</evidence>
<dbReference type="HAMAP" id="MF_00111">
    <property type="entry name" value="MurA"/>
    <property type="match status" value="1"/>
</dbReference>
<keyword evidence="8 12" id="KW-0131">Cell cycle</keyword>
<evidence type="ECO:0000256" key="6">
    <source>
        <dbReference type="ARBA" id="ARBA00022960"/>
    </source>
</evidence>
<comment type="function">
    <text evidence="12">Cell wall formation. Adds enolpyruvyl to UDP-N-acetylglucosamine.</text>
</comment>
<comment type="pathway">
    <text evidence="2 12">Cell wall biogenesis; peptidoglycan biosynthesis.</text>
</comment>
<comment type="caution">
    <text evidence="12">Lacks conserved residue(s) required for the propagation of feature annotation.</text>
</comment>
<feature type="binding site" evidence="12">
    <location>
        <position position="327"/>
    </location>
    <ligand>
        <name>UDP-N-acetyl-alpha-D-glucosamine</name>
        <dbReference type="ChEBI" id="CHEBI:57705"/>
    </ligand>
</feature>
<dbReference type="Proteomes" id="UP000664545">
    <property type="component" value="Unassembled WGS sequence"/>
</dbReference>
<dbReference type="AlphaFoldDB" id="A0A939DA70"/>
<evidence type="ECO:0000256" key="2">
    <source>
        <dbReference type="ARBA" id="ARBA00004752"/>
    </source>
</evidence>
<dbReference type="SUPFAM" id="SSF55205">
    <property type="entry name" value="EPT/RTPC-like"/>
    <property type="match status" value="1"/>
</dbReference>
<accession>A0A939DA70</accession>
<comment type="similarity">
    <text evidence="10 12">Belongs to the EPSP synthase family. MurA subfamily.</text>
</comment>
<dbReference type="GO" id="GO:0051301">
    <property type="term" value="P:cell division"/>
    <property type="evidence" value="ECO:0007669"/>
    <property type="project" value="UniProtKB-KW"/>
</dbReference>
<name>A0A939DA70_CLOAM</name>
<protein>
    <recommendedName>
        <fullName evidence="12">UDP-N-acetylglucosamine 1-carboxyvinyltransferase</fullName>
        <ecNumber evidence="12">2.5.1.7</ecNumber>
    </recommendedName>
    <alternativeName>
        <fullName evidence="12">Enoylpyruvate transferase</fullName>
    </alternativeName>
    <alternativeName>
        <fullName evidence="12">UDP-N-acetylglucosamine enolpyruvyl transferase</fullName>
        <shortName evidence="12">EPT</shortName>
    </alternativeName>
</protein>
<keyword evidence="6 12" id="KW-0133">Cell shape</keyword>
<evidence type="ECO:0000256" key="4">
    <source>
        <dbReference type="ARBA" id="ARBA00022618"/>
    </source>
</evidence>
<dbReference type="EMBL" id="JAFJZZ010000007">
    <property type="protein sequence ID" value="MBN7774244.1"/>
    <property type="molecule type" value="Genomic_DNA"/>
</dbReference>
<evidence type="ECO:0000313" key="14">
    <source>
        <dbReference type="EMBL" id="MBN7774244.1"/>
    </source>
</evidence>
<feature type="binding site" evidence="12">
    <location>
        <position position="92"/>
    </location>
    <ligand>
        <name>UDP-N-acetyl-alpha-D-glucosamine</name>
        <dbReference type="ChEBI" id="CHEBI:57705"/>
    </ligand>
</feature>
<dbReference type="InterPro" id="IPR001986">
    <property type="entry name" value="Enolpyruvate_Tfrase_dom"/>
</dbReference>
<evidence type="ECO:0000313" key="15">
    <source>
        <dbReference type="Proteomes" id="UP000664545"/>
    </source>
</evidence>
<evidence type="ECO:0000256" key="8">
    <source>
        <dbReference type="ARBA" id="ARBA00023306"/>
    </source>
</evidence>
<keyword evidence="15" id="KW-1185">Reference proteome</keyword>
<dbReference type="EC" id="2.5.1.7" evidence="12"/>
<dbReference type="NCBIfam" id="NF006873">
    <property type="entry name" value="PRK09369.1"/>
    <property type="match status" value="1"/>
</dbReference>
<evidence type="ECO:0000256" key="11">
    <source>
        <dbReference type="ARBA" id="ARBA00047527"/>
    </source>
</evidence>
<dbReference type="InterPro" id="IPR013792">
    <property type="entry name" value="RNA3'P_cycl/enolpyr_Trfase_a/b"/>
</dbReference>
<dbReference type="GO" id="GO:0009252">
    <property type="term" value="P:peptidoglycan biosynthetic process"/>
    <property type="evidence" value="ECO:0007669"/>
    <property type="project" value="UniProtKB-UniRule"/>
</dbReference>
<sequence>MESYHIRGGNRICGEYSVKGSKNAALPILAAALLCDGECEITNAPQISDVDSMKTMLKELGCGITAKSGTLIIDSKHITADTISLERMKEMRSSVFLMGALLGRCGSAVLSQPGGCNIGSRPIDLHLHALRRLGVEICERDNLVICRGRRLKGANINFAFPSVGATENAMMAATAAEGQTVLSNCAREPEIYALQDFLNACGADISGAGSDIIHINGGRPLHGASHKIIPDRIECGTYLVAAAATGGEILVHHAESGHLASILQKLKETGCTVRQESDRIYVKACGRLKALDRLITGPYPRFPTDMQSPFIAMLALAEGESFIEETIFENRFNFTSELIEMGADITIKGNTAIVKGVQKLNGSVVKATDLRGGAALTLAGLMAEGTTIIQNIEHIERGYENFPEALQSLGADIRKNDER</sequence>
<evidence type="ECO:0000256" key="7">
    <source>
        <dbReference type="ARBA" id="ARBA00022984"/>
    </source>
</evidence>
<dbReference type="GO" id="GO:0005737">
    <property type="term" value="C:cytoplasm"/>
    <property type="evidence" value="ECO:0007669"/>
    <property type="project" value="UniProtKB-SubCell"/>
</dbReference>
<feature type="active site" description="Proton donor" evidence="12">
    <location>
        <position position="116"/>
    </location>
</feature>
<dbReference type="PANTHER" id="PTHR43783:SF1">
    <property type="entry name" value="UDP-N-ACETYLGLUCOSAMINE 1-CARBOXYVINYLTRANSFERASE"/>
    <property type="match status" value="1"/>
</dbReference>
<feature type="domain" description="Enolpyruvate transferase" evidence="13">
    <location>
        <begin position="7"/>
        <end position="406"/>
    </location>
</feature>
<evidence type="ECO:0000256" key="1">
    <source>
        <dbReference type="ARBA" id="ARBA00004496"/>
    </source>
</evidence>
<dbReference type="CDD" id="cd01555">
    <property type="entry name" value="UdpNAET"/>
    <property type="match status" value="1"/>
</dbReference>
<reference evidence="14" key="1">
    <citation type="submission" date="2021-02" db="EMBL/GenBank/DDBJ databases">
        <title>Abyssanaerobacter marinus gen.nov., sp., nov, anaerobic bacterium isolated from the Onnuri vent field of Indian Ocean and suggestion of Mogibacteriaceae fam. nov., and proposal of reclassification of ambiguous this family's genus member.</title>
        <authorList>
            <person name="Kim Y.J."/>
            <person name="Yang J.-A."/>
        </authorList>
    </citation>
    <scope>NUCLEOTIDE SEQUENCE</scope>
    <source>
        <strain evidence="14">DSM 2634</strain>
    </source>
</reference>
<keyword evidence="4 12" id="KW-0132">Cell division</keyword>
<keyword evidence="5 12" id="KW-0808">Transferase</keyword>
<keyword evidence="12" id="KW-0670">Pyruvate</keyword>
<dbReference type="GO" id="GO:0019277">
    <property type="term" value="P:UDP-N-acetylgalactosamine biosynthetic process"/>
    <property type="evidence" value="ECO:0007669"/>
    <property type="project" value="InterPro"/>
</dbReference>
<dbReference type="RefSeq" id="WP_206583081.1">
    <property type="nucleotide sequence ID" value="NZ_JAFJZZ010000007.1"/>
</dbReference>
<evidence type="ECO:0000256" key="3">
    <source>
        <dbReference type="ARBA" id="ARBA00022490"/>
    </source>
</evidence>
<evidence type="ECO:0000256" key="12">
    <source>
        <dbReference type="HAMAP-Rule" id="MF_00111"/>
    </source>
</evidence>
<gene>
    <name evidence="12 14" type="primary">murA</name>
    <name evidence="14" type="ORF">JYB65_12840</name>
</gene>
<proteinExistence type="inferred from homology"/>
<comment type="subcellular location">
    <subcellularLocation>
        <location evidence="1 12">Cytoplasm</location>
    </subcellularLocation>
</comment>
<dbReference type="InterPro" id="IPR005750">
    <property type="entry name" value="UDP_GlcNAc_COvinyl_MurA"/>
</dbReference>
<evidence type="ECO:0000256" key="9">
    <source>
        <dbReference type="ARBA" id="ARBA00023316"/>
    </source>
</evidence>
<dbReference type="GO" id="GO:0008360">
    <property type="term" value="P:regulation of cell shape"/>
    <property type="evidence" value="ECO:0007669"/>
    <property type="project" value="UniProtKB-KW"/>
</dbReference>
<dbReference type="Pfam" id="PF00275">
    <property type="entry name" value="EPSP_synthase"/>
    <property type="match status" value="1"/>
</dbReference>
<keyword evidence="3 12" id="KW-0963">Cytoplasm</keyword>
<organism evidence="14 15">
    <name type="scientific">Clostridium aminobutyricum</name>
    <dbReference type="NCBI Taxonomy" id="33953"/>
    <lineage>
        <taxon>Bacteria</taxon>
        <taxon>Bacillati</taxon>
        <taxon>Bacillota</taxon>
        <taxon>Clostridia</taxon>
        <taxon>Eubacteriales</taxon>
        <taxon>Clostridiaceae</taxon>
        <taxon>Clostridium</taxon>
    </lineage>
</organism>
<comment type="catalytic activity">
    <reaction evidence="11 12">
        <text>phosphoenolpyruvate + UDP-N-acetyl-alpha-D-glucosamine = UDP-N-acetyl-3-O-(1-carboxyvinyl)-alpha-D-glucosamine + phosphate</text>
        <dbReference type="Rhea" id="RHEA:18681"/>
        <dbReference type="ChEBI" id="CHEBI:43474"/>
        <dbReference type="ChEBI" id="CHEBI:57705"/>
        <dbReference type="ChEBI" id="CHEBI:58702"/>
        <dbReference type="ChEBI" id="CHEBI:68483"/>
        <dbReference type="EC" id="2.5.1.7"/>
    </reaction>
</comment>
<comment type="caution">
    <text evidence="14">The sequence shown here is derived from an EMBL/GenBank/DDBJ whole genome shotgun (WGS) entry which is preliminary data.</text>
</comment>
<dbReference type="NCBIfam" id="TIGR01072">
    <property type="entry name" value="murA"/>
    <property type="match status" value="1"/>
</dbReference>
<feature type="binding site" evidence="12">
    <location>
        <begin position="22"/>
        <end position="23"/>
    </location>
    <ligand>
        <name>phosphoenolpyruvate</name>
        <dbReference type="ChEBI" id="CHEBI:58702"/>
    </ligand>
</feature>
<dbReference type="InterPro" id="IPR050068">
    <property type="entry name" value="MurA_subfamily"/>
</dbReference>
<dbReference type="InterPro" id="IPR036968">
    <property type="entry name" value="Enolpyruvate_Tfrase_sf"/>
</dbReference>
<dbReference type="GO" id="GO:0008760">
    <property type="term" value="F:UDP-N-acetylglucosamine 1-carboxyvinyltransferase activity"/>
    <property type="evidence" value="ECO:0007669"/>
    <property type="project" value="UniProtKB-UniRule"/>
</dbReference>
<feature type="binding site" evidence="12">
    <location>
        <position position="305"/>
    </location>
    <ligand>
        <name>UDP-N-acetyl-alpha-D-glucosamine</name>
        <dbReference type="ChEBI" id="CHEBI:57705"/>
    </ligand>
</feature>
<dbReference type="Gene3D" id="3.65.10.10">
    <property type="entry name" value="Enolpyruvate transferase domain"/>
    <property type="match status" value="2"/>
</dbReference>
<feature type="binding site" evidence="12">
    <location>
        <begin position="121"/>
        <end position="125"/>
    </location>
    <ligand>
        <name>UDP-N-acetyl-alpha-D-glucosamine</name>
        <dbReference type="ChEBI" id="CHEBI:57705"/>
    </ligand>
</feature>
<dbReference type="GO" id="GO:0071555">
    <property type="term" value="P:cell wall organization"/>
    <property type="evidence" value="ECO:0007669"/>
    <property type="project" value="UniProtKB-KW"/>
</dbReference>
<evidence type="ECO:0000256" key="5">
    <source>
        <dbReference type="ARBA" id="ARBA00022679"/>
    </source>
</evidence>
<evidence type="ECO:0000259" key="13">
    <source>
        <dbReference type="Pfam" id="PF00275"/>
    </source>
</evidence>
<dbReference type="PANTHER" id="PTHR43783">
    <property type="entry name" value="UDP-N-ACETYLGLUCOSAMINE 1-CARBOXYVINYLTRANSFERASE"/>
    <property type="match status" value="1"/>
</dbReference>